<keyword evidence="2" id="KW-1133">Transmembrane helix</keyword>
<evidence type="ECO:0000313" key="3">
    <source>
        <dbReference type="EMBL" id="KAK8761318.1"/>
    </source>
</evidence>
<feature type="transmembrane region" description="Helical" evidence="2">
    <location>
        <begin position="12"/>
        <end position="38"/>
    </location>
</feature>
<proteinExistence type="predicted"/>
<feature type="transmembrane region" description="Helical" evidence="2">
    <location>
        <begin position="486"/>
        <end position="507"/>
    </location>
</feature>
<accession>A0AAQ4DFS8</accession>
<feature type="transmembrane region" description="Helical" evidence="2">
    <location>
        <begin position="395"/>
        <end position="415"/>
    </location>
</feature>
<evidence type="ECO:0000313" key="4">
    <source>
        <dbReference type="Proteomes" id="UP001321473"/>
    </source>
</evidence>
<protein>
    <recommendedName>
        <fullName evidence="5">Monocarboxylate transporter</fullName>
    </recommendedName>
</protein>
<dbReference type="PANTHER" id="PTHR11360:SF303">
    <property type="entry name" value="MAJOR FACILITATOR SUPERFAMILY (MFS) PROFILE DOMAIN-CONTAINING PROTEIN"/>
    <property type="match status" value="1"/>
</dbReference>
<dbReference type="InterPro" id="IPR036259">
    <property type="entry name" value="MFS_trans_sf"/>
</dbReference>
<feature type="transmembrane region" description="Helical" evidence="2">
    <location>
        <begin position="102"/>
        <end position="130"/>
    </location>
</feature>
<dbReference type="GO" id="GO:0008028">
    <property type="term" value="F:monocarboxylic acid transmembrane transporter activity"/>
    <property type="evidence" value="ECO:0007669"/>
    <property type="project" value="TreeGrafter"/>
</dbReference>
<feature type="transmembrane region" description="Helical" evidence="2">
    <location>
        <begin position="142"/>
        <end position="159"/>
    </location>
</feature>
<dbReference type="InterPro" id="IPR011701">
    <property type="entry name" value="MFS"/>
</dbReference>
<feature type="compositionally biased region" description="Basic and acidic residues" evidence="1">
    <location>
        <begin position="275"/>
        <end position="286"/>
    </location>
</feature>
<comment type="caution">
    <text evidence="3">The sequence shown here is derived from an EMBL/GenBank/DDBJ whole genome shotgun (WGS) entry which is preliminary data.</text>
</comment>
<feature type="transmembrane region" description="Helical" evidence="2">
    <location>
        <begin position="50"/>
        <end position="69"/>
    </location>
</feature>
<evidence type="ECO:0000256" key="2">
    <source>
        <dbReference type="SAM" id="Phobius"/>
    </source>
</evidence>
<dbReference type="Gene3D" id="1.20.1250.20">
    <property type="entry name" value="MFS general substrate transporter like domains"/>
    <property type="match status" value="1"/>
</dbReference>
<keyword evidence="2" id="KW-0812">Transmembrane</keyword>
<organism evidence="3 4">
    <name type="scientific">Amblyomma americanum</name>
    <name type="common">Lone star tick</name>
    <dbReference type="NCBI Taxonomy" id="6943"/>
    <lineage>
        <taxon>Eukaryota</taxon>
        <taxon>Metazoa</taxon>
        <taxon>Ecdysozoa</taxon>
        <taxon>Arthropoda</taxon>
        <taxon>Chelicerata</taxon>
        <taxon>Arachnida</taxon>
        <taxon>Acari</taxon>
        <taxon>Parasitiformes</taxon>
        <taxon>Ixodida</taxon>
        <taxon>Ixodoidea</taxon>
        <taxon>Ixodidae</taxon>
        <taxon>Amblyomminae</taxon>
        <taxon>Amblyomma</taxon>
    </lineage>
</organism>
<evidence type="ECO:0000256" key="1">
    <source>
        <dbReference type="SAM" id="MobiDB-lite"/>
    </source>
</evidence>
<dbReference type="Pfam" id="PF07690">
    <property type="entry name" value="MFS_1"/>
    <property type="match status" value="1"/>
</dbReference>
<dbReference type="PANTHER" id="PTHR11360">
    <property type="entry name" value="MONOCARBOXYLATE TRANSPORTER"/>
    <property type="match status" value="1"/>
</dbReference>
<gene>
    <name evidence="3" type="ORF">V5799_027413</name>
</gene>
<dbReference type="EMBL" id="JARKHS020031300">
    <property type="protein sequence ID" value="KAK8761318.1"/>
    <property type="molecule type" value="Genomic_DNA"/>
</dbReference>
<keyword evidence="4" id="KW-1185">Reference proteome</keyword>
<dbReference type="InterPro" id="IPR050327">
    <property type="entry name" value="Proton-linked_MCT"/>
</dbReference>
<dbReference type="AlphaFoldDB" id="A0AAQ4DFS8"/>
<feature type="region of interest" description="Disordered" evidence="1">
    <location>
        <begin position="275"/>
        <end position="295"/>
    </location>
</feature>
<feature type="transmembrane region" description="Helical" evidence="2">
    <location>
        <begin position="76"/>
        <end position="96"/>
    </location>
</feature>
<sequence>MPPAVVQDVCWAIPVVAACSAFFAMLTASSSGVLYVLYMNEFGISHEQAAWPQSVLTAALNCVGLLVAFLQPKMSVYHMGLLGALLACVGLVASSFAPDITWMAVLLGGVYGAGSGMIVISFTMYTLVYFDTYCATATAFKYAGWAASGVVGPNLYAYVAERYGFKRSLLLVGAVTAHAVPLAMLLNTPRPVKLWFSWSRKSPTAVADDTTFSKESNCLSTSPSSPCPLRNQATDAKCGTDRKPVPHAATCGNHKTVRLESDEFCRVNTSGLEAHEQNASDTHGTEIPRSSDGYPQAPCSGDHRLRKHLMVKAPNFLKHCFTLLRSANFYALFVSFLAMEYAVTMHETTIVAYGIDKKAGTVKECNQLQTFTAMGQLVGRLVVPFISDKIPFSRCPLTAISLTLLAAGLVVISFANQFVVLAALTTTVGVCEGFLICIRGVLYGDYVGVASLGLASGLQGLCEVPAFMGIPAVIGFFRDRLGTYDQFYWMLGALNLVAASTMCCIAVTDWNRRKEWAVTKEKKNKL</sequence>
<dbReference type="Proteomes" id="UP001321473">
    <property type="component" value="Unassembled WGS sequence"/>
</dbReference>
<dbReference type="SUPFAM" id="SSF103473">
    <property type="entry name" value="MFS general substrate transporter"/>
    <property type="match status" value="1"/>
</dbReference>
<feature type="transmembrane region" description="Helical" evidence="2">
    <location>
        <begin position="421"/>
        <end position="442"/>
    </location>
</feature>
<keyword evidence="2" id="KW-0472">Membrane</keyword>
<evidence type="ECO:0008006" key="5">
    <source>
        <dbReference type="Google" id="ProtNLM"/>
    </source>
</evidence>
<name>A0AAQ4DFS8_AMBAM</name>
<reference evidence="3 4" key="1">
    <citation type="journal article" date="2023" name="Arcadia Sci">
        <title>De novo assembly of a long-read Amblyomma americanum tick genome.</title>
        <authorList>
            <person name="Chou S."/>
            <person name="Poskanzer K.E."/>
            <person name="Rollins M."/>
            <person name="Thuy-Boun P.S."/>
        </authorList>
    </citation>
    <scope>NUCLEOTIDE SEQUENCE [LARGE SCALE GENOMIC DNA]</scope>
    <source>
        <strain evidence="3">F_SG_1</strain>
        <tissue evidence="3">Salivary glands</tissue>
    </source>
</reference>